<organism evidence="1 2">
    <name type="scientific">Thlaspi arvense</name>
    <name type="common">Field penny-cress</name>
    <dbReference type="NCBI Taxonomy" id="13288"/>
    <lineage>
        <taxon>Eukaryota</taxon>
        <taxon>Viridiplantae</taxon>
        <taxon>Streptophyta</taxon>
        <taxon>Embryophyta</taxon>
        <taxon>Tracheophyta</taxon>
        <taxon>Spermatophyta</taxon>
        <taxon>Magnoliopsida</taxon>
        <taxon>eudicotyledons</taxon>
        <taxon>Gunneridae</taxon>
        <taxon>Pentapetalae</taxon>
        <taxon>rosids</taxon>
        <taxon>malvids</taxon>
        <taxon>Brassicales</taxon>
        <taxon>Brassicaceae</taxon>
        <taxon>Thlaspideae</taxon>
        <taxon>Thlaspi</taxon>
    </lineage>
</organism>
<accession>A0AAU9RUQ9</accession>
<keyword evidence="2" id="KW-1185">Reference proteome</keyword>
<gene>
    <name evidence="1" type="ORF">TAV2_LOCUS7037</name>
</gene>
<evidence type="ECO:0000313" key="1">
    <source>
        <dbReference type="EMBL" id="CAH2047658.1"/>
    </source>
</evidence>
<dbReference type="EMBL" id="OU466858">
    <property type="protein sequence ID" value="CAH2047658.1"/>
    <property type="molecule type" value="Genomic_DNA"/>
</dbReference>
<dbReference type="Proteomes" id="UP000836841">
    <property type="component" value="Chromosome 2"/>
</dbReference>
<name>A0AAU9RUQ9_THLAR</name>
<proteinExistence type="predicted"/>
<dbReference type="AlphaFoldDB" id="A0AAU9RUQ9"/>
<protein>
    <submittedName>
        <fullName evidence="1">Uncharacterized protein</fullName>
    </submittedName>
</protein>
<reference evidence="1 2" key="1">
    <citation type="submission" date="2022-03" db="EMBL/GenBank/DDBJ databases">
        <authorList>
            <person name="Nunn A."/>
            <person name="Chopra R."/>
            <person name="Nunn A."/>
            <person name="Contreras Garrido A."/>
        </authorList>
    </citation>
    <scope>NUCLEOTIDE SEQUENCE [LARGE SCALE GENOMIC DNA]</scope>
</reference>
<sequence length="63" mass="6871">MGSKRPEICETNVEAGMSSLAIVSTNPQEDVVPIEAPIVSSYNDRIRPLLDTVDKLRNLNLCG</sequence>
<evidence type="ECO:0000313" key="2">
    <source>
        <dbReference type="Proteomes" id="UP000836841"/>
    </source>
</evidence>